<sequence>MAEDSLPKMYSHPPRESSETPTEATIFFGVDNTIPRSETTITSEGDHVYTLESDFSTGNKVPPTKEKLKSEDDVETRIKPTTYPEKEITTLTGTITKEPITESFIPVKIGSLSPSVGIVSLIDFPTHMKKEDILLDTIGRRDEEITLTAEISGSLEGDTANVADIPAFPAEPDETDVNDYNSSVRPNVPDDEAVRVTGLSIPEAEISSGTEKTITTISDKTTLAKDNVTEVKLIVSEDDPKAVSVCTDSDEERFITVFELTPPEKDKDNQEDDLTDEESTDSINVWMKSPPANERETHSILLTAVESRYDFIAPPLAAVNFEGESATNPTEDSSESDANESESTVIESLSATTTALDLEDIEDTSTAETGIFKLLKEDPDEFLI</sequence>
<dbReference type="GeneID" id="105988548"/>
<dbReference type="GO" id="GO:0005509">
    <property type="term" value="F:calcium ion binding"/>
    <property type="evidence" value="ECO:0007669"/>
    <property type="project" value="InterPro"/>
</dbReference>
<protein>
    <submittedName>
        <fullName evidence="3">Calcium-binding and spermatid-specific protein 1</fullName>
    </submittedName>
</protein>
<gene>
    <name evidence="3" type="primary">Cabs1</name>
</gene>
<dbReference type="AlphaFoldDB" id="A0A1S3FGK5"/>
<dbReference type="FunCoup" id="A0A1S3FGK5">
    <property type="interactions" value="8"/>
</dbReference>
<dbReference type="RefSeq" id="XP_012875631.1">
    <property type="nucleotide sequence ID" value="XM_013020177.1"/>
</dbReference>
<dbReference type="Pfam" id="PF15367">
    <property type="entry name" value="CABS1"/>
    <property type="match status" value="1"/>
</dbReference>
<dbReference type="KEGG" id="dord:105988548"/>
<name>A0A1S3FGK5_DIPOR</name>
<keyword evidence="2" id="KW-1185">Reference proteome</keyword>
<dbReference type="Proteomes" id="UP000081671">
    <property type="component" value="Unplaced"/>
</dbReference>
<dbReference type="InterPro" id="IPR026118">
    <property type="entry name" value="Ca-bd_spermatid"/>
</dbReference>
<dbReference type="GO" id="GO:0007283">
    <property type="term" value="P:spermatogenesis"/>
    <property type="evidence" value="ECO:0007669"/>
    <property type="project" value="InterPro"/>
</dbReference>
<feature type="region of interest" description="Disordered" evidence="1">
    <location>
        <begin position="53"/>
        <end position="74"/>
    </location>
</feature>
<feature type="region of interest" description="Disordered" evidence="1">
    <location>
        <begin position="324"/>
        <end position="348"/>
    </location>
</feature>
<accession>A0A1S3FGK5</accession>
<feature type="region of interest" description="Disordered" evidence="1">
    <location>
        <begin position="1"/>
        <end position="23"/>
    </location>
</feature>
<evidence type="ECO:0000313" key="2">
    <source>
        <dbReference type="Proteomes" id="UP000081671"/>
    </source>
</evidence>
<feature type="region of interest" description="Disordered" evidence="1">
    <location>
        <begin position="260"/>
        <end position="289"/>
    </location>
</feature>
<dbReference type="CTD" id="85438"/>
<proteinExistence type="predicted"/>
<organism evidence="2 3">
    <name type="scientific">Dipodomys ordii</name>
    <name type="common">Ord's kangaroo rat</name>
    <dbReference type="NCBI Taxonomy" id="10020"/>
    <lineage>
        <taxon>Eukaryota</taxon>
        <taxon>Metazoa</taxon>
        <taxon>Chordata</taxon>
        <taxon>Craniata</taxon>
        <taxon>Vertebrata</taxon>
        <taxon>Euteleostomi</taxon>
        <taxon>Mammalia</taxon>
        <taxon>Eutheria</taxon>
        <taxon>Euarchontoglires</taxon>
        <taxon>Glires</taxon>
        <taxon>Rodentia</taxon>
        <taxon>Castorimorpha</taxon>
        <taxon>Heteromyidae</taxon>
        <taxon>Dipodomyinae</taxon>
        <taxon>Dipodomys</taxon>
    </lineage>
</organism>
<dbReference type="OrthoDB" id="9836525at2759"/>
<evidence type="ECO:0000256" key="1">
    <source>
        <dbReference type="SAM" id="MobiDB-lite"/>
    </source>
</evidence>
<dbReference type="InParanoid" id="A0A1S3FGK5"/>
<feature type="compositionally biased region" description="Acidic residues" evidence="1">
    <location>
        <begin position="269"/>
        <end position="280"/>
    </location>
</feature>
<feature type="compositionally biased region" description="Basic and acidic residues" evidence="1">
    <location>
        <begin position="63"/>
        <end position="74"/>
    </location>
</feature>
<evidence type="ECO:0000313" key="3">
    <source>
        <dbReference type="RefSeq" id="XP_012875631.1"/>
    </source>
</evidence>
<reference evidence="3" key="1">
    <citation type="submission" date="2025-08" db="UniProtKB">
        <authorList>
            <consortium name="RefSeq"/>
        </authorList>
    </citation>
    <scope>IDENTIFICATION</scope>
    <source>
        <tissue evidence="3">Kidney</tissue>
    </source>
</reference>